<dbReference type="Proteomes" id="UP000284579">
    <property type="component" value="Unassembled WGS sequence"/>
</dbReference>
<evidence type="ECO:0000313" key="2">
    <source>
        <dbReference type="Proteomes" id="UP000284579"/>
    </source>
</evidence>
<protein>
    <submittedName>
        <fullName evidence="1">Uncharacterized protein</fullName>
    </submittedName>
</protein>
<evidence type="ECO:0000313" key="1">
    <source>
        <dbReference type="EMBL" id="RHF79823.1"/>
    </source>
</evidence>
<dbReference type="AlphaFoldDB" id="A0A3R6JWG9"/>
<reference evidence="1 2" key="1">
    <citation type="submission" date="2018-08" db="EMBL/GenBank/DDBJ databases">
        <title>A genome reference for cultivated species of the human gut microbiota.</title>
        <authorList>
            <person name="Zou Y."/>
            <person name="Xue W."/>
            <person name="Luo G."/>
        </authorList>
    </citation>
    <scope>NUCLEOTIDE SEQUENCE [LARGE SCALE GENOMIC DNA]</scope>
    <source>
        <strain evidence="1 2">AM23-3</strain>
    </source>
</reference>
<comment type="caution">
    <text evidence="1">The sequence shown here is derived from an EMBL/GenBank/DDBJ whole genome shotgun (WGS) entry which is preliminary data.</text>
</comment>
<organism evidence="1 2">
    <name type="scientific">Coprococcus comes</name>
    <dbReference type="NCBI Taxonomy" id="410072"/>
    <lineage>
        <taxon>Bacteria</taxon>
        <taxon>Bacillati</taxon>
        <taxon>Bacillota</taxon>
        <taxon>Clostridia</taxon>
        <taxon>Lachnospirales</taxon>
        <taxon>Lachnospiraceae</taxon>
        <taxon>Coprococcus</taxon>
    </lineage>
</organism>
<gene>
    <name evidence="1" type="ORF">DW656_16315</name>
</gene>
<dbReference type="EMBL" id="QRHO01000042">
    <property type="protein sequence ID" value="RHF79823.1"/>
    <property type="molecule type" value="Genomic_DNA"/>
</dbReference>
<accession>A0A3R6JWG9</accession>
<name>A0A3R6JWG9_9FIRM</name>
<proteinExistence type="predicted"/>
<dbReference type="RefSeq" id="WP_118199751.1">
    <property type="nucleotide sequence ID" value="NZ_QRHO01000042.1"/>
</dbReference>
<sequence length="59" mass="6757">MENSYIVLGNGFSIDLVQKMEKAEEIDLANLFSKGEHVLYPKTNTRGFYHENIHQICGI</sequence>